<dbReference type="GO" id="GO:0003684">
    <property type="term" value="F:damaged DNA binding"/>
    <property type="evidence" value="ECO:0007669"/>
    <property type="project" value="InterPro"/>
</dbReference>
<evidence type="ECO:0000256" key="9">
    <source>
        <dbReference type="ARBA" id="ARBA00023125"/>
    </source>
</evidence>
<evidence type="ECO:0000256" key="7">
    <source>
        <dbReference type="ARBA" id="ARBA00022801"/>
    </source>
</evidence>
<dbReference type="InterPro" id="IPR010663">
    <property type="entry name" value="Znf_FPG/IleRS"/>
</dbReference>
<evidence type="ECO:0000256" key="3">
    <source>
        <dbReference type="ARBA" id="ARBA00009409"/>
    </source>
</evidence>
<dbReference type="RefSeq" id="WP_157320687.1">
    <property type="nucleotide sequence ID" value="NZ_BMFX01000037.1"/>
</dbReference>
<keyword evidence="18" id="KW-1185">Reference proteome</keyword>
<proteinExistence type="inferred from homology"/>
<dbReference type="PROSITE" id="PS51068">
    <property type="entry name" value="FPG_CAT"/>
    <property type="match status" value="1"/>
</dbReference>
<reference evidence="17 18" key="1">
    <citation type="submission" date="2019-12" db="EMBL/GenBank/DDBJ databases">
        <title>Nesterenkonia muleiensis sp. nov., a novel actinobacterium isolated from sap of Populus euphratica.</title>
        <authorList>
            <person name="Wang R."/>
        </authorList>
    </citation>
    <scope>NUCLEOTIDE SEQUENCE [LARGE SCALE GENOMIC DNA]</scope>
    <source>
        <strain evidence="17 18">F10</strain>
    </source>
</reference>
<dbReference type="Gene3D" id="3.20.190.10">
    <property type="entry name" value="MutM-like, N-terminal"/>
    <property type="match status" value="1"/>
</dbReference>
<name>A0A7K1UF27_9MICC</name>
<keyword evidence="6 14" id="KW-0863">Zinc-finger</keyword>
<dbReference type="EMBL" id="WRPM01000008">
    <property type="protein sequence ID" value="MVT25032.1"/>
    <property type="molecule type" value="Genomic_DNA"/>
</dbReference>
<evidence type="ECO:0000313" key="17">
    <source>
        <dbReference type="EMBL" id="MVT25032.1"/>
    </source>
</evidence>
<keyword evidence="13" id="KW-0326">Glycosidase</keyword>
<evidence type="ECO:0000259" key="15">
    <source>
        <dbReference type="PROSITE" id="PS51066"/>
    </source>
</evidence>
<dbReference type="PROSITE" id="PS51066">
    <property type="entry name" value="ZF_FPG_2"/>
    <property type="match status" value="1"/>
</dbReference>
<keyword evidence="10" id="KW-0234">DNA repair</keyword>
<evidence type="ECO:0000256" key="2">
    <source>
        <dbReference type="ARBA" id="ARBA00001947"/>
    </source>
</evidence>
<sequence length="282" mass="30525">MPELPEVHALAIDLESRLKGRVVQRLDVLAFYALKTFDPPVTALAGQVVQRVDRHGKFLDLLIGGLHLTIHLSLAGWIRWRDKAPAGMPSRKSPIAARLVLEGGTGLDITEAGTHKGLALHIVRNPSEVPGIAQLGPDALEIDEAGFAEILQAAGRAQLKGVLRKQSIIAGIGNAYSDEILHAAKMSPFRPANMGAEDTARLYAAMRQTLQEAIARAEGQPASELKKEKKTALRVHGRFGEPCPECGETIKQVVYSGSSFQYCPACQNEGKTFSDRGIDRLL</sequence>
<evidence type="ECO:0000256" key="8">
    <source>
        <dbReference type="ARBA" id="ARBA00022833"/>
    </source>
</evidence>
<accession>A0A7K1UF27</accession>
<dbReference type="SUPFAM" id="SSF57716">
    <property type="entry name" value="Glucocorticoid receptor-like (DNA-binding domain)"/>
    <property type="match status" value="1"/>
</dbReference>
<dbReference type="SUPFAM" id="SSF81624">
    <property type="entry name" value="N-terminal domain of MutM-like DNA repair proteins"/>
    <property type="match status" value="1"/>
</dbReference>
<dbReference type="GO" id="GO:0003906">
    <property type="term" value="F:DNA-(apurinic or apyrimidinic site) endonuclease activity"/>
    <property type="evidence" value="ECO:0007669"/>
    <property type="project" value="InterPro"/>
</dbReference>
<dbReference type="InterPro" id="IPR000214">
    <property type="entry name" value="Znf_DNA_glyclase/AP_lyase"/>
</dbReference>
<evidence type="ECO:0000256" key="1">
    <source>
        <dbReference type="ARBA" id="ARBA00001668"/>
    </source>
</evidence>
<evidence type="ECO:0000256" key="12">
    <source>
        <dbReference type="ARBA" id="ARBA00023268"/>
    </source>
</evidence>
<dbReference type="InterPro" id="IPR010979">
    <property type="entry name" value="Ribosomal_uS13-like_H2TH"/>
</dbReference>
<comment type="catalytic activity">
    <reaction evidence="1">
        <text>Hydrolysis of DNA containing ring-opened 7-methylguanine residues, releasing 2,6-diamino-4-hydroxy-5-(N-methyl)formamidopyrimidine.</text>
        <dbReference type="EC" id="3.2.2.23"/>
    </reaction>
</comment>
<dbReference type="CDD" id="cd08973">
    <property type="entry name" value="BaFpgNei_N_1"/>
    <property type="match status" value="1"/>
</dbReference>
<keyword evidence="5" id="KW-0227">DNA damage</keyword>
<dbReference type="GO" id="GO:0016829">
    <property type="term" value="F:lyase activity"/>
    <property type="evidence" value="ECO:0007669"/>
    <property type="project" value="UniProtKB-KW"/>
</dbReference>
<dbReference type="InterPro" id="IPR012319">
    <property type="entry name" value="FPG_cat"/>
</dbReference>
<keyword evidence="8" id="KW-0862">Zinc</keyword>
<dbReference type="Gene3D" id="1.10.8.50">
    <property type="match status" value="1"/>
</dbReference>
<keyword evidence="12" id="KW-0511">Multifunctional enzyme</keyword>
<protein>
    <submittedName>
        <fullName evidence="17">Fpg/Nei family DNA glycosylase</fullName>
    </submittedName>
</protein>
<comment type="similarity">
    <text evidence="3">Belongs to the FPG family.</text>
</comment>
<dbReference type="InterPro" id="IPR035937">
    <property type="entry name" value="FPG_N"/>
</dbReference>
<evidence type="ECO:0000256" key="6">
    <source>
        <dbReference type="ARBA" id="ARBA00022771"/>
    </source>
</evidence>
<dbReference type="Proteomes" id="UP000460157">
    <property type="component" value="Unassembled WGS sequence"/>
</dbReference>
<feature type="domain" description="Formamidopyrimidine-DNA glycosylase catalytic" evidence="16">
    <location>
        <begin position="2"/>
        <end position="79"/>
    </location>
</feature>
<evidence type="ECO:0000256" key="14">
    <source>
        <dbReference type="PROSITE-ProRule" id="PRU00391"/>
    </source>
</evidence>
<evidence type="ECO:0000256" key="10">
    <source>
        <dbReference type="ARBA" id="ARBA00023204"/>
    </source>
</evidence>
<comment type="caution">
    <text evidence="17">The sequence shown here is derived from an EMBL/GenBank/DDBJ whole genome shotgun (WGS) entry which is preliminary data.</text>
</comment>
<dbReference type="PANTHER" id="PTHR22993:SF9">
    <property type="entry name" value="FORMAMIDOPYRIMIDINE-DNA GLYCOSYLASE"/>
    <property type="match status" value="1"/>
</dbReference>
<gene>
    <name evidence="17" type="ORF">GNZ21_01400</name>
</gene>
<dbReference type="SMART" id="SM00898">
    <property type="entry name" value="Fapy_DNA_glyco"/>
    <property type="match status" value="1"/>
</dbReference>
<keyword evidence="9" id="KW-0238">DNA-binding</keyword>
<evidence type="ECO:0000313" key="18">
    <source>
        <dbReference type="Proteomes" id="UP000460157"/>
    </source>
</evidence>
<keyword evidence="7" id="KW-0378">Hydrolase</keyword>
<dbReference type="SMART" id="SM01232">
    <property type="entry name" value="H2TH"/>
    <property type="match status" value="1"/>
</dbReference>
<feature type="domain" description="FPG-type" evidence="15">
    <location>
        <begin position="234"/>
        <end position="268"/>
    </location>
</feature>
<evidence type="ECO:0000256" key="13">
    <source>
        <dbReference type="ARBA" id="ARBA00023295"/>
    </source>
</evidence>
<evidence type="ECO:0000256" key="11">
    <source>
        <dbReference type="ARBA" id="ARBA00023239"/>
    </source>
</evidence>
<dbReference type="GO" id="GO:0008270">
    <property type="term" value="F:zinc ion binding"/>
    <property type="evidence" value="ECO:0007669"/>
    <property type="project" value="UniProtKB-KW"/>
</dbReference>
<dbReference type="SUPFAM" id="SSF46946">
    <property type="entry name" value="S13-like H2TH domain"/>
    <property type="match status" value="1"/>
</dbReference>
<dbReference type="Pfam" id="PF01149">
    <property type="entry name" value="Fapy_DNA_glyco"/>
    <property type="match status" value="1"/>
</dbReference>
<organism evidence="17 18">
    <name type="scientific">Nesterenkonia alkaliphila</name>
    <dbReference type="NCBI Taxonomy" id="1463631"/>
    <lineage>
        <taxon>Bacteria</taxon>
        <taxon>Bacillati</taxon>
        <taxon>Actinomycetota</taxon>
        <taxon>Actinomycetes</taxon>
        <taxon>Micrococcales</taxon>
        <taxon>Micrococcaceae</taxon>
        <taxon>Nesterenkonia</taxon>
    </lineage>
</organism>
<dbReference type="Pfam" id="PF06827">
    <property type="entry name" value="zf-FPG_IleRS"/>
    <property type="match status" value="1"/>
</dbReference>
<keyword evidence="4" id="KW-0479">Metal-binding</keyword>
<evidence type="ECO:0000259" key="16">
    <source>
        <dbReference type="PROSITE" id="PS51068"/>
    </source>
</evidence>
<dbReference type="GO" id="GO:0034039">
    <property type="term" value="F:8-oxo-7,8-dihydroguanine DNA N-glycosylase activity"/>
    <property type="evidence" value="ECO:0007669"/>
    <property type="project" value="TreeGrafter"/>
</dbReference>
<dbReference type="AlphaFoldDB" id="A0A7K1UF27"/>
<dbReference type="GO" id="GO:0006284">
    <property type="term" value="P:base-excision repair"/>
    <property type="evidence" value="ECO:0007669"/>
    <property type="project" value="InterPro"/>
</dbReference>
<dbReference type="InterPro" id="IPR015886">
    <property type="entry name" value="H2TH_FPG"/>
</dbReference>
<comment type="cofactor">
    <cofactor evidence="2">
        <name>Zn(2+)</name>
        <dbReference type="ChEBI" id="CHEBI:29105"/>
    </cofactor>
</comment>
<dbReference type="OrthoDB" id="9800855at2"/>
<evidence type="ECO:0000256" key="4">
    <source>
        <dbReference type="ARBA" id="ARBA00022723"/>
    </source>
</evidence>
<evidence type="ECO:0000256" key="5">
    <source>
        <dbReference type="ARBA" id="ARBA00022763"/>
    </source>
</evidence>
<keyword evidence="11" id="KW-0456">Lyase</keyword>
<dbReference type="PANTHER" id="PTHR22993">
    <property type="entry name" value="FORMAMIDOPYRIMIDINE-DNA GLYCOSYLASE"/>
    <property type="match status" value="1"/>
</dbReference>
<dbReference type="Pfam" id="PF06831">
    <property type="entry name" value="H2TH"/>
    <property type="match status" value="1"/>
</dbReference>